<evidence type="ECO:0000313" key="1">
    <source>
        <dbReference type="EMBL" id="KYG68728.1"/>
    </source>
</evidence>
<evidence type="ECO:0008006" key="3">
    <source>
        <dbReference type="Google" id="ProtNLM"/>
    </source>
</evidence>
<dbReference type="EMBL" id="LUKD01000001">
    <property type="protein sequence ID" value="KYG68728.1"/>
    <property type="molecule type" value="Genomic_DNA"/>
</dbReference>
<proteinExistence type="predicted"/>
<dbReference type="Gene3D" id="3.60.15.10">
    <property type="entry name" value="Ribonuclease Z/Hydroxyacylglutathione hydrolase-like"/>
    <property type="match status" value="1"/>
</dbReference>
<sequence>MSLKISRILHAGYIFETGAAKIAFDPIFENPFSRNCHAYPSIEFDLKEVSKLKLSAIFISHYHDDHCSMESLNLLDKETPLYMFCVHEEMFSLIRELGFRNVFSLSLNESVQIGDIEIIPRRALDQDVDSLFQIKHQGFNILNVVDSWIDYSTLDLLKKEGSWDMVLWPFQTMRELDVIAPSRAPEVSRSLPPEWIEQIKELNPKYIVPSSCQFQLEPWSWYNQAFFPITYKQFQKEISDVLQDTETVRLNPGVSIELCKSGIKHSEPLRWIKPIGEQNVDYKFDPSLIPPPTAEIARKFPKLSDTEKRVVLEYCRKGLIEKFESMDPPQDDYFLKARRWRLTLFDHDGKAFDFHYLLKDSTAEILEESSQIPVAWVTEVPLFKVYAALELGESLTSMYVRINDFRFTAKIEEEIQYADIVEDPLIRCLFNDVFGSYQKAQIQEIRRRNNL</sequence>
<gene>
    <name evidence="1" type="ORF">AZI87_05720</name>
</gene>
<organism evidence="1 2">
    <name type="scientific">Bdellovibrio bacteriovorus</name>
    <dbReference type="NCBI Taxonomy" id="959"/>
    <lineage>
        <taxon>Bacteria</taxon>
        <taxon>Pseudomonadati</taxon>
        <taxon>Bdellovibrionota</taxon>
        <taxon>Bdellovibrionia</taxon>
        <taxon>Bdellovibrionales</taxon>
        <taxon>Pseudobdellovibrionaceae</taxon>
        <taxon>Bdellovibrio</taxon>
    </lineage>
</organism>
<reference evidence="1 2" key="1">
    <citation type="submission" date="2016-03" db="EMBL/GenBank/DDBJ databases">
        <authorList>
            <person name="Ploux O."/>
        </authorList>
    </citation>
    <scope>NUCLEOTIDE SEQUENCE [LARGE SCALE GENOMIC DNA]</scope>
    <source>
        <strain evidence="1 2">EC13</strain>
    </source>
</reference>
<dbReference type="RefSeq" id="WP_063205422.1">
    <property type="nucleotide sequence ID" value="NZ_LUKD01000001.1"/>
</dbReference>
<dbReference type="Proteomes" id="UP000075799">
    <property type="component" value="Unassembled WGS sequence"/>
</dbReference>
<comment type="caution">
    <text evidence="1">The sequence shown here is derived from an EMBL/GenBank/DDBJ whole genome shotgun (WGS) entry which is preliminary data.</text>
</comment>
<dbReference type="AlphaFoldDB" id="A0A161PTQ5"/>
<dbReference type="OrthoDB" id="8705329at2"/>
<accession>A0A161PTQ5</accession>
<dbReference type="SUPFAM" id="SSF56281">
    <property type="entry name" value="Metallo-hydrolase/oxidoreductase"/>
    <property type="match status" value="1"/>
</dbReference>
<protein>
    <recommendedName>
        <fullName evidence="3">MBL fold metallo-hydrolase</fullName>
    </recommendedName>
</protein>
<name>A0A161PTQ5_BDEBC</name>
<dbReference type="InterPro" id="IPR036866">
    <property type="entry name" value="RibonucZ/Hydroxyglut_hydro"/>
</dbReference>
<evidence type="ECO:0000313" key="2">
    <source>
        <dbReference type="Proteomes" id="UP000075799"/>
    </source>
</evidence>